<dbReference type="NCBIfam" id="TIGR00062">
    <property type="entry name" value="L27"/>
    <property type="match status" value="1"/>
</dbReference>
<dbReference type="SUPFAM" id="SSF110324">
    <property type="entry name" value="Ribosomal L27 protein-like"/>
    <property type="match status" value="1"/>
</dbReference>
<evidence type="ECO:0000256" key="4">
    <source>
        <dbReference type="ARBA" id="ARBA00035175"/>
    </source>
</evidence>
<gene>
    <name evidence="5" type="primary">rpmA</name>
    <name evidence="7" type="ORF">APY04_2673</name>
</gene>
<evidence type="ECO:0000256" key="5">
    <source>
        <dbReference type="HAMAP-Rule" id="MF_00539"/>
    </source>
</evidence>
<accession>A0A109BBR4</accession>
<keyword evidence="8" id="KW-1185">Reference proteome</keyword>
<dbReference type="AlphaFoldDB" id="A0A109BBR4"/>
<dbReference type="GO" id="GO:0006412">
    <property type="term" value="P:translation"/>
    <property type="evidence" value="ECO:0007669"/>
    <property type="project" value="UniProtKB-UniRule"/>
</dbReference>
<dbReference type="PANTHER" id="PTHR15893:SF0">
    <property type="entry name" value="LARGE RIBOSOMAL SUBUNIT PROTEIN BL27M"/>
    <property type="match status" value="1"/>
</dbReference>
<dbReference type="Pfam" id="PF01016">
    <property type="entry name" value="Ribosomal_L27"/>
    <property type="match status" value="1"/>
</dbReference>
<dbReference type="InterPro" id="IPR018261">
    <property type="entry name" value="Ribosomal_bL27_CS"/>
</dbReference>
<evidence type="ECO:0000256" key="6">
    <source>
        <dbReference type="SAM" id="MobiDB-lite"/>
    </source>
</evidence>
<evidence type="ECO:0000256" key="2">
    <source>
        <dbReference type="ARBA" id="ARBA00022980"/>
    </source>
</evidence>
<dbReference type="PATRIC" id="fig|121290.4.peg.1986"/>
<dbReference type="FunFam" id="2.40.50.100:FF:000020">
    <property type="entry name" value="50S ribosomal protein L27"/>
    <property type="match status" value="1"/>
</dbReference>
<evidence type="ECO:0000313" key="7">
    <source>
        <dbReference type="EMBL" id="KWT65826.1"/>
    </source>
</evidence>
<protein>
    <recommendedName>
        <fullName evidence="4 5">Large ribosomal subunit protein bL27</fullName>
    </recommendedName>
</protein>
<dbReference type="RefSeq" id="WP_068463261.1">
    <property type="nucleotide sequence ID" value="NZ_LMTR01000075.1"/>
</dbReference>
<dbReference type="OrthoDB" id="9803474at2"/>
<dbReference type="PROSITE" id="PS00831">
    <property type="entry name" value="RIBOSOMAL_L27"/>
    <property type="match status" value="1"/>
</dbReference>
<evidence type="ECO:0000256" key="1">
    <source>
        <dbReference type="ARBA" id="ARBA00010797"/>
    </source>
</evidence>
<dbReference type="PRINTS" id="PR00063">
    <property type="entry name" value="RIBOSOMALL27"/>
</dbReference>
<dbReference type="InterPro" id="IPR001684">
    <property type="entry name" value="Ribosomal_bL27"/>
</dbReference>
<dbReference type="GO" id="GO:0022625">
    <property type="term" value="C:cytosolic large ribosomal subunit"/>
    <property type="evidence" value="ECO:0007669"/>
    <property type="project" value="TreeGrafter"/>
</dbReference>
<dbReference type="HAMAP" id="MF_00539">
    <property type="entry name" value="Ribosomal_bL27"/>
    <property type="match status" value="1"/>
</dbReference>
<feature type="region of interest" description="Disordered" evidence="6">
    <location>
        <begin position="1"/>
        <end position="27"/>
    </location>
</feature>
<organism evidence="7 8">
    <name type="scientific">Hyphomicrobium sulfonivorans</name>
    <dbReference type="NCBI Taxonomy" id="121290"/>
    <lineage>
        <taxon>Bacteria</taxon>
        <taxon>Pseudomonadati</taxon>
        <taxon>Pseudomonadota</taxon>
        <taxon>Alphaproteobacteria</taxon>
        <taxon>Hyphomicrobiales</taxon>
        <taxon>Hyphomicrobiaceae</taxon>
        <taxon>Hyphomicrobium</taxon>
    </lineage>
</organism>
<dbReference type="PANTHER" id="PTHR15893">
    <property type="entry name" value="RIBOSOMAL PROTEIN L27"/>
    <property type="match status" value="1"/>
</dbReference>
<dbReference type="EMBL" id="LMTR01000075">
    <property type="protein sequence ID" value="KWT65826.1"/>
    <property type="molecule type" value="Genomic_DNA"/>
</dbReference>
<name>A0A109BBR4_HYPSL</name>
<dbReference type="GO" id="GO:0003735">
    <property type="term" value="F:structural constituent of ribosome"/>
    <property type="evidence" value="ECO:0007669"/>
    <property type="project" value="InterPro"/>
</dbReference>
<keyword evidence="3 5" id="KW-0687">Ribonucleoprotein</keyword>
<reference evidence="7 8" key="1">
    <citation type="submission" date="2015-10" db="EMBL/GenBank/DDBJ databases">
        <title>Transcriptomic analysis of a linuron degrading triple-species bacterial consortium.</title>
        <authorList>
            <person name="Albers P."/>
        </authorList>
    </citation>
    <scope>NUCLEOTIDE SEQUENCE [LARGE SCALE GENOMIC DNA]</scope>
    <source>
        <strain evidence="7 8">WDL6</strain>
    </source>
</reference>
<proteinExistence type="inferred from homology"/>
<comment type="similarity">
    <text evidence="1 5">Belongs to the bacterial ribosomal protein bL27 family.</text>
</comment>
<dbReference type="STRING" id="121290.APY04_2673"/>
<keyword evidence="2 5" id="KW-0689">Ribosomal protein</keyword>
<comment type="caution">
    <text evidence="7">The sequence shown here is derived from an EMBL/GenBank/DDBJ whole genome shotgun (WGS) entry which is preliminary data.</text>
</comment>
<sequence length="90" mass="9709">MAQKKAGGSTKNGRDSHSKRLGVKRYGGEHVIPGNILCRQRGTKWHPGNGVGMGTDHTIFAVVEGSVEFKTKSNGRTYISVREIVAEAAE</sequence>
<dbReference type="Proteomes" id="UP000059074">
    <property type="component" value="Unassembled WGS sequence"/>
</dbReference>
<dbReference type="Gene3D" id="2.40.50.100">
    <property type="match status" value="1"/>
</dbReference>
<evidence type="ECO:0000313" key="8">
    <source>
        <dbReference type="Proteomes" id="UP000059074"/>
    </source>
</evidence>
<evidence type="ECO:0000256" key="3">
    <source>
        <dbReference type="ARBA" id="ARBA00023274"/>
    </source>
</evidence>